<name>A0A2T1HVX0_9HYPH</name>
<dbReference type="PANTHER" id="PTHR16255:SF1">
    <property type="entry name" value="REQUIRED FOR MEIOTIC NUCLEAR DIVISION PROTEIN 1 HOMOLOG"/>
    <property type="match status" value="1"/>
</dbReference>
<dbReference type="PANTHER" id="PTHR16255">
    <property type="entry name" value="REQUIRED FOR MEIOTIC NUCLEAR DIVISION PROTEIN 1 HOMOLOG"/>
    <property type="match status" value="1"/>
</dbReference>
<reference evidence="3" key="1">
    <citation type="submission" date="2018-03" db="EMBL/GenBank/DDBJ databases">
        <authorList>
            <person name="Sun L."/>
            <person name="Liu H."/>
            <person name="Chen W."/>
            <person name="Huang K."/>
            <person name="Liu W."/>
            <person name="Gao X."/>
        </authorList>
    </citation>
    <scope>NUCLEOTIDE SEQUENCE [LARGE SCALE GENOMIC DNA]</scope>
    <source>
        <strain evidence="3">SH9</strain>
    </source>
</reference>
<dbReference type="InterPro" id="IPR003734">
    <property type="entry name" value="DUF155"/>
</dbReference>
<dbReference type="InterPro" id="IPR051624">
    <property type="entry name" value="RMD1/Sad1-interacting"/>
</dbReference>
<evidence type="ECO:0000259" key="1">
    <source>
        <dbReference type="Pfam" id="PF02582"/>
    </source>
</evidence>
<proteinExistence type="predicted"/>
<feature type="domain" description="DUF155" evidence="1">
    <location>
        <begin position="53"/>
        <end position="221"/>
    </location>
</feature>
<dbReference type="EMBL" id="PVZS01000006">
    <property type="protein sequence ID" value="PSC05803.1"/>
    <property type="molecule type" value="Genomic_DNA"/>
</dbReference>
<dbReference type="Pfam" id="PF02582">
    <property type="entry name" value="DUF155"/>
    <property type="match status" value="1"/>
</dbReference>
<accession>A0A2T1HVX0</accession>
<sequence>MSDRKHVLHAPTTSRLTARALLLGHRIDLSGLERDDMISSTPLAFHAGPRGRVALYRFGVAVFVGLSPVEEDDVIRSLAGRIVGDREPGQDETAVMEVGSSEDRIPPGGPFNLIDLSNDRFLCLADALAKTVALGRDEREVNGVLELIEPFAATVARTGRPPWKRRAMLKLVGQALLVQHRVAGRIAVEEKPDVLWDRPDLERLYARLEDEYELKERSRMLQRKLDLVVETVRALTDILDTDRSTRLEVTIAVLILVELAVAVYQVFTSIQGH</sequence>
<comment type="caution">
    <text evidence="2">The sequence shown here is derived from an EMBL/GenBank/DDBJ whole genome shotgun (WGS) entry which is preliminary data.</text>
</comment>
<dbReference type="AlphaFoldDB" id="A0A2T1HVX0"/>
<evidence type="ECO:0000313" key="2">
    <source>
        <dbReference type="EMBL" id="PSC05803.1"/>
    </source>
</evidence>
<evidence type="ECO:0000313" key="3">
    <source>
        <dbReference type="Proteomes" id="UP000239772"/>
    </source>
</evidence>
<dbReference type="OrthoDB" id="7931216at2"/>
<keyword evidence="3" id="KW-1185">Reference proteome</keyword>
<gene>
    <name evidence="2" type="ORF">SLNSH_07455</name>
</gene>
<organism evidence="2 3">
    <name type="scientific">Alsobacter soli</name>
    <dbReference type="NCBI Taxonomy" id="2109933"/>
    <lineage>
        <taxon>Bacteria</taxon>
        <taxon>Pseudomonadati</taxon>
        <taxon>Pseudomonadota</taxon>
        <taxon>Alphaproteobacteria</taxon>
        <taxon>Hyphomicrobiales</taxon>
        <taxon>Alsobacteraceae</taxon>
        <taxon>Alsobacter</taxon>
    </lineage>
</organism>
<dbReference type="Proteomes" id="UP000239772">
    <property type="component" value="Unassembled WGS sequence"/>
</dbReference>
<protein>
    <recommendedName>
        <fullName evidence="1">DUF155 domain-containing protein</fullName>
    </recommendedName>
</protein>
<dbReference type="RefSeq" id="WP_106336046.1">
    <property type="nucleotide sequence ID" value="NZ_PVZS01000006.1"/>
</dbReference>